<keyword evidence="3" id="KW-0597">Phosphoprotein</keyword>
<dbReference type="InterPro" id="IPR005467">
    <property type="entry name" value="His_kinase_dom"/>
</dbReference>
<dbReference type="InterPro" id="IPR003594">
    <property type="entry name" value="HATPase_dom"/>
</dbReference>
<dbReference type="Pfam" id="PF12282">
    <property type="entry name" value="GAF_PdtaS"/>
    <property type="match status" value="1"/>
</dbReference>
<evidence type="ECO:0000256" key="1">
    <source>
        <dbReference type="ARBA" id="ARBA00000085"/>
    </source>
</evidence>
<organism evidence="11 12">
    <name type="scientific">Paludifilum halophilum</name>
    <dbReference type="NCBI Taxonomy" id="1642702"/>
    <lineage>
        <taxon>Bacteria</taxon>
        <taxon>Bacillati</taxon>
        <taxon>Bacillota</taxon>
        <taxon>Bacilli</taxon>
        <taxon>Bacillales</taxon>
        <taxon>Thermoactinomycetaceae</taxon>
        <taxon>Paludifilum</taxon>
    </lineage>
</organism>
<evidence type="ECO:0000256" key="7">
    <source>
        <dbReference type="ARBA" id="ARBA00022840"/>
    </source>
</evidence>
<evidence type="ECO:0000256" key="2">
    <source>
        <dbReference type="ARBA" id="ARBA00012438"/>
    </source>
</evidence>
<sequence length="479" mass="54070">MRRFFAKKGKKAAVTSIEELCKEHTSLMDEDIRQICDLSRKLRMIADLSQAHVFIDCPVKNGPHAVVVAEASPSTGSSLYRKSVVGQWAYEMYEPAVARTHQTGEPTVRNRAITQEGKTVKQSVVPVKNDRGEIIGSLIMEQDISLQLRHENQLRALSHTTEQLSQTLMGMAEQGSLIPDLIQEALFLVDREGRIDYANTQALNLLAGGESQDIPVDDQLEFLRDLDYQSHEVHYEEVRWRKKTLGVKSISLRKENRRIGTLLMIRDVTELREKERQLMVKSTVIKEIHHRVKNNLQMIASLLRLQMRRAPSKEVKSIFQESLNRILSIASVHEIFSSTGLDEVEILDMMKKIGSMLVVNGRPDKEIEIAFTGKPIILPSDKAVSLALVVNELIQNSVEHAFVDRKYGRIGVHIESLGYEVRVRIWDDGYGLPSKRNEEASLGLQIVRTLAEQDLSGSFSAFPTPEGTEAIVQFPLEEG</sequence>
<dbReference type="SUPFAM" id="SSF55874">
    <property type="entry name" value="ATPase domain of HSP90 chaperone/DNA topoisomerase II/histidine kinase"/>
    <property type="match status" value="1"/>
</dbReference>
<evidence type="ECO:0000313" key="11">
    <source>
        <dbReference type="EMBL" id="OYD09698.1"/>
    </source>
</evidence>
<dbReference type="InterPro" id="IPR035965">
    <property type="entry name" value="PAS-like_dom_sf"/>
</dbReference>
<dbReference type="AlphaFoldDB" id="A0A235BBK9"/>
<dbReference type="PANTHER" id="PTHR41523">
    <property type="entry name" value="TWO-COMPONENT SYSTEM SENSOR PROTEIN"/>
    <property type="match status" value="1"/>
</dbReference>
<dbReference type="GO" id="GO:0004673">
    <property type="term" value="F:protein histidine kinase activity"/>
    <property type="evidence" value="ECO:0007669"/>
    <property type="project" value="UniProtKB-EC"/>
</dbReference>
<reference evidence="11 12" key="1">
    <citation type="submission" date="2017-07" db="EMBL/GenBank/DDBJ databases">
        <title>The genome sequence of Paludifilum halophilum highlights mechanisms for microbial adaptation to high salt environemnts.</title>
        <authorList>
            <person name="Belbahri L."/>
        </authorList>
    </citation>
    <scope>NUCLEOTIDE SEQUENCE [LARGE SCALE GENOMIC DNA]</scope>
    <source>
        <strain evidence="11 12">DSM 102817</strain>
    </source>
</reference>
<dbReference type="Pfam" id="PF02518">
    <property type="entry name" value="HATPase_c"/>
    <property type="match status" value="1"/>
</dbReference>
<dbReference type="InterPro" id="IPR022066">
    <property type="entry name" value="PdtaS_GAF"/>
</dbReference>
<proteinExistence type="predicted"/>
<evidence type="ECO:0000313" key="12">
    <source>
        <dbReference type="Proteomes" id="UP000215459"/>
    </source>
</evidence>
<dbReference type="SMART" id="SM00387">
    <property type="entry name" value="HATPase_c"/>
    <property type="match status" value="1"/>
</dbReference>
<dbReference type="GO" id="GO:0000160">
    <property type="term" value="P:phosphorelay signal transduction system"/>
    <property type="evidence" value="ECO:0007669"/>
    <property type="project" value="UniProtKB-KW"/>
</dbReference>
<keyword evidence="5" id="KW-0547">Nucleotide-binding</keyword>
<accession>A0A235BBK9</accession>
<dbReference type="InterPro" id="IPR011495">
    <property type="entry name" value="Sig_transdc_His_kin_sub2_dim/P"/>
</dbReference>
<keyword evidence="8" id="KW-0902">Two-component regulatory system</keyword>
<dbReference type="SUPFAM" id="SSF55785">
    <property type="entry name" value="PYP-like sensor domain (PAS domain)"/>
    <property type="match status" value="1"/>
</dbReference>
<keyword evidence="6" id="KW-0418">Kinase</keyword>
<protein>
    <recommendedName>
        <fullName evidence="2">histidine kinase</fullName>
        <ecNumber evidence="2">2.7.13.3</ecNumber>
    </recommendedName>
</protein>
<keyword evidence="12" id="KW-1185">Reference proteome</keyword>
<dbReference type="EMBL" id="NOWF01000001">
    <property type="protein sequence ID" value="OYD09698.1"/>
    <property type="molecule type" value="Genomic_DNA"/>
</dbReference>
<evidence type="ECO:0000256" key="5">
    <source>
        <dbReference type="ARBA" id="ARBA00022741"/>
    </source>
</evidence>
<dbReference type="InterPro" id="IPR036890">
    <property type="entry name" value="HATPase_C_sf"/>
</dbReference>
<evidence type="ECO:0000259" key="9">
    <source>
        <dbReference type="PROSITE" id="PS50109"/>
    </source>
</evidence>
<dbReference type="InterPro" id="IPR000700">
    <property type="entry name" value="PAS-assoc_C"/>
</dbReference>
<comment type="catalytic activity">
    <reaction evidence="1">
        <text>ATP + protein L-histidine = ADP + protein N-phospho-L-histidine.</text>
        <dbReference type="EC" id="2.7.13.3"/>
    </reaction>
</comment>
<dbReference type="EC" id="2.7.13.3" evidence="2"/>
<dbReference type="Gene3D" id="3.30.450.20">
    <property type="entry name" value="PAS domain"/>
    <property type="match status" value="1"/>
</dbReference>
<dbReference type="Gene3D" id="3.30.450.280">
    <property type="entry name" value="GAF domain"/>
    <property type="match status" value="1"/>
</dbReference>
<evidence type="ECO:0000256" key="6">
    <source>
        <dbReference type="ARBA" id="ARBA00022777"/>
    </source>
</evidence>
<evidence type="ECO:0000256" key="8">
    <source>
        <dbReference type="ARBA" id="ARBA00023012"/>
    </source>
</evidence>
<evidence type="ECO:0000259" key="10">
    <source>
        <dbReference type="PROSITE" id="PS50113"/>
    </source>
</evidence>
<gene>
    <name evidence="11" type="ORF">CHM34_01460</name>
</gene>
<keyword evidence="7" id="KW-0067">ATP-binding</keyword>
<evidence type="ECO:0000256" key="3">
    <source>
        <dbReference type="ARBA" id="ARBA00022553"/>
    </source>
</evidence>
<dbReference type="GO" id="GO:0005524">
    <property type="term" value="F:ATP binding"/>
    <property type="evidence" value="ECO:0007669"/>
    <property type="project" value="UniProtKB-KW"/>
</dbReference>
<dbReference type="PROSITE" id="PS50113">
    <property type="entry name" value="PAC"/>
    <property type="match status" value="1"/>
</dbReference>
<comment type="caution">
    <text evidence="11">The sequence shown here is derived from an EMBL/GenBank/DDBJ whole genome shotgun (WGS) entry which is preliminary data.</text>
</comment>
<feature type="domain" description="PAC" evidence="10">
    <location>
        <begin position="106"/>
        <end position="156"/>
    </location>
</feature>
<name>A0A235BBK9_9BACL</name>
<dbReference type="PROSITE" id="PS50109">
    <property type="entry name" value="HIS_KIN"/>
    <property type="match status" value="1"/>
</dbReference>
<dbReference type="PANTHER" id="PTHR41523:SF8">
    <property type="entry name" value="ETHYLENE RESPONSE SENSOR PROTEIN"/>
    <property type="match status" value="1"/>
</dbReference>
<keyword evidence="4" id="KW-0808">Transferase</keyword>
<feature type="domain" description="Histidine kinase" evidence="9">
    <location>
        <begin position="287"/>
        <end position="478"/>
    </location>
</feature>
<dbReference type="Proteomes" id="UP000215459">
    <property type="component" value="Unassembled WGS sequence"/>
</dbReference>
<dbReference type="Pfam" id="PF07568">
    <property type="entry name" value="HisKA_2"/>
    <property type="match status" value="1"/>
</dbReference>
<dbReference type="InterPro" id="IPR038424">
    <property type="entry name" value="H_kinase_PdtaS_GAF_sf"/>
</dbReference>
<evidence type="ECO:0000256" key="4">
    <source>
        <dbReference type="ARBA" id="ARBA00022679"/>
    </source>
</evidence>
<dbReference type="Gene3D" id="3.30.565.10">
    <property type="entry name" value="Histidine kinase-like ATPase, C-terminal domain"/>
    <property type="match status" value="1"/>
</dbReference>